<dbReference type="Proteomes" id="UP001259572">
    <property type="component" value="Unassembled WGS sequence"/>
</dbReference>
<keyword evidence="2" id="KW-1185">Reference proteome</keyword>
<dbReference type="RefSeq" id="WP_315724676.1">
    <property type="nucleotide sequence ID" value="NZ_JAVUPU010000003.1"/>
</dbReference>
<organism evidence="1 2">
    <name type="scientific">Sphingosinicella rhizophila</name>
    <dbReference type="NCBI Taxonomy" id="3050082"/>
    <lineage>
        <taxon>Bacteria</taxon>
        <taxon>Pseudomonadati</taxon>
        <taxon>Pseudomonadota</taxon>
        <taxon>Alphaproteobacteria</taxon>
        <taxon>Sphingomonadales</taxon>
        <taxon>Sphingosinicellaceae</taxon>
        <taxon>Sphingosinicella</taxon>
    </lineage>
</organism>
<sequence>MVDVVRNGALGADHAVVAATEVGGGLSFATFCVPLGTKSVDCGSEITIAASVSVIAAGSFT</sequence>
<protein>
    <submittedName>
        <fullName evidence="1">Uncharacterized protein</fullName>
    </submittedName>
</protein>
<reference evidence="1 2" key="1">
    <citation type="submission" date="2023-05" db="EMBL/GenBank/DDBJ databases">
        <authorList>
            <person name="Guo Y."/>
        </authorList>
    </citation>
    <scope>NUCLEOTIDE SEQUENCE [LARGE SCALE GENOMIC DNA]</scope>
    <source>
        <strain evidence="1 2">GR2756</strain>
    </source>
</reference>
<evidence type="ECO:0000313" key="1">
    <source>
        <dbReference type="EMBL" id="MDT9598528.1"/>
    </source>
</evidence>
<name>A0ABU3Q6D4_9SPHN</name>
<comment type="caution">
    <text evidence="1">The sequence shown here is derived from an EMBL/GenBank/DDBJ whole genome shotgun (WGS) entry which is preliminary data.</text>
</comment>
<evidence type="ECO:0000313" key="2">
    <source>
        <dbReference type="Proteomes" id="UP001259572"/>
    </source>
</evidence>
<proteinExistence type="predicted"/>
<accession>A0ABU3Q6D4</accession>
<gene>
    <name evidence="1" type="ORF">RQX22_06145</name>
</gene>
<dbReference type="EMBL" id="JAVUPU010000003">
    <property type="protein sequence ID" value="MDT9598528.1"/>
    <property type="molecule type" value="Genomic_DNA"/>
</dbReference>